<dbReference type="Pfam" id="PF02595">
    <property type="entry name" value="Gly_kinase"/>
    <property type="match status" value="1"/>
</dbReference>
<keyword evidence="6" id="KW-1185">Reference proteome</keyword>
<dbReference type="InterPro" id="IPR004381">
    <property type="entry name" value="Glycerate_kinase"/>
</dbReference>
<proteinExistence type="inferred from homology"/>
<comment type="similarity">
    <text evidence="1 4">Belongs to the glycerate kinase type-1 family.</text>
</comment>
<dbReference type="PANTHER" id="PTHR21599:SF0">
    <property type="entry name" value="GLYCERATE KINASE"/>
    <property type="match status" value="1"/>
</dbReference>
<dbReference type="Proteomes" id="UP001500841">
    <property type="component" value="Unassembled WGS sequence"/>
</dbReference>
<dbReference type="EMBL" id="BAABCV010000005">
    <property type="protein sequence ID" value="GAA4094170.1"/>
    <property type="molecule type" value="Genomic_DNA"/>
</dbReference>
<accession>A0ABP7WQY2</accession>
<dbReference type="InterPro" id="IPR018193">
    <property type="entry name" value="Glyc_kinase_flavodox-like_fold"/>
</dbReference>
<reference evidence="6" key="1">
    <citation type="journal article" date="2019" name="Int. J. Syst. Evol. Microbiol.">
        <title>The Global Catalogue of Microorganisms (GCM) 10K type strain sequencing project: providing services to taxonomists for standard genome sequencing and annotation.</title>
        <authorList>
            <consortium name="The Broad Institute Genomics Platform"/>
            <consortium name="The Broad Institute Genome Sequencing Center for Infectious Disease"/>
            <person name="Wu L."/>
            <person name="Ma J."/>
        </authorList>
    </citation>
    <scope>NUCLEOTIDE SEQUENCE [LARGE SCALE GENOMIC DNA]</scope>
    <source>
        <strain evidence="6">JCM 17085</strain>
    </source>
</reference>
<dbReference type="NCBIfam" id="TIGR00045">
    <property type="entry name" value="glycerate kinase"/>
    <property type="match status" value="1"/>
</dbReference>
<keyword evidence="2 4" id="KW-0808">Transferase</keyword>
<dbReference type="SUPFAM" id="SSF110738">
    <property type="entry name" value="Glycerate kinase I"/>
    <property type="match status" value="1"/>
</dbReference>
<protein>
    <submittedName>
        <fullName evidence="5">Glycerate kinase</fullName>
    </submittedName>
</protein>
<keyword evidence="3 4" id="KW-0418">Kinase</keyword>
<dbReference type="Gene3D" id="3.40.50.10350">
    <property type="entry name" value="Glycerate kinase, domain 1"/>
    <property type="match status" value="1"/>
</dbReference>
<evidence type="ECO:0000256" key="1">
    <source>
        <dbReference type="ARBA" id="ARBA00006284"/>
    </source>
</evidence>
<dbReference type="RefSeq" id="WP_345102708.1">
    <property type="nucleotide sequence ID" value="NZ_BAABCV010000005.1"/>
</dbReference>
<dbReference type="InterPro" id="IPR018197">
    <property type="entry name" value="Glycerate_kinase_RE-like"/>
</dbReference>
<evidence type="ECO:0000313" key="5">
    <source>
        <dbReference type="EMBL" id="GAA4094170.1"/>
    </source>
</evidence>
<gene>
    <name evidence="5" type="ORF">GCM10022392_16010</name>
</gene>
<comment type="caution">
    <text evidence="5">The sequence shown here is derived from an EMBL/GenBank/DDBJ whole genome shotgun (WGS) entry which is preliminary data.</text>
</comment>
<dbReference type="PANTHER" id="PTHR21599">
    <property type="entry name" value="GLYCERATE KINASE"/>
    <property type="match status" value="1"/>
</dbReference>
<evidence type="ECO:0000313" key="6">
    <source>
        <dbReference type="Proteomes" id="UP001500841"/>
    </source>
</evidence>
<dbReference type="PIRSF" id="PIRSF006078">
    <property type="entry name" value="GlxK"/>
    <property type="match status" value="1"/>
</dbReference>
<dbReference type="Gene3D" id="3.90.1510.10">
    <property type="entry name" value="Glycerate kinase, domain 2"/>
    <property type="match status" value="1"/>
</dbReference>
<evidence type="ECO:0000256" key="2">
    <source>
        <dbReference type="ARBA" id="ARBA00022679"/>
    </source>
</evidence>
<dbReference type="InterPro" id="IPR036129">
    <property type="entry name" value="Glycerate_kinase_sf"/>
</dbReference>
<organism evidence="5 6">
    <name type="scientific">Mucilaginibacter panaciglaebae</name>
    <dbReference type="NCBI Taxonomy" id="502331"/>
    <lineage>
        <taxon>Bacteria</taxon>
        <taxon>Pseudomonadati</taxon>
        <taxon>Bacteroidota</taxon>
        <taxon>Sphingobacteriia</taxon>
        <taxon>Sphingobacteriales</taxon>
        <taxon>Sphingobacteriaceae</taxon>
        <taxon>Mucilaginibacter</taxon>
    </lineage>
</organism>
<dbReference type="GO" id="GO:0016301">
    <property type="term" value="F:kinase activity"/>
    <property type="evidence" value="ECO:0007669"/>
    <property type="project" value="UniProtKB-KW"/>
</dbReference>
<evidence type="ECO:0000256" key="4">
    <source>
        <dbReference type="PIRNR" id="PIRNR006078"/>
    </source>
</evidence>
<name>A0ABP7WQY2_9SPHI</name>
<sequence length="376" mass="39388">MNILIAPNAFKNSLDAKSVAEAIAEGLNQSSLSCCCHIFPVADGGDGTGRLLIEHFKGERISTRTHDALGRPVTAQFGLADNGHTAIIEMADASGLHLLNTAELNPMQASSYGTGELIKAALNKNINRVIIAMGGSATVDGGVGILSALGIKFFNRQGDELAPAPAALGDLHYVDTSNLDQRILNVEIAILCDVDNQLLGPQGAATMFGPQKGASPDDVVKLNMFLNNLAAIALKQTGKDMAAIKHSGTAGGAAVGMYAFLNARLVAGADNFLKLTGFNEALQDIDVVITGEGSIDEQTLHGKAPVAVAMMANQKNIKVIGLAGKVLAEPGGQLNRWFNKLISINKTQVDLETALKNTRQNLVSTAKEIGDWLANA</sequence>
<evidence type="ECO:0000256" key="3">
    <source>
        <dbReference type="ARBA" id="ARBA00022777"/>
    </source>
</evidence>